<reference evidence="1 2" key="1">
    <citation type="submission" date="2020-04" db="EMBL/GenBank/DDBJ databases">
        <authorList>
            <person name="Pieper L."/>
        </authorList>
    </citation>
    <scope>NUCLEOTIDE SEQUENCE [LARGE SCALE GENOMIC DNA]</scope>
    <source>
        <strain evidence="1 2">B33</strain>
    </source>
</reference>
<dbReference type="EMBL" id="JABWDJ010000329">
    <property type="protein sequence ID" value="NVB76299.1"/>
    <property type="molecule type" value="Genomic_DNA"/>
</dbReference>
<comment type="caution">
    <text evidence="1">The sequence shown here is derived from an EMBL/GenBank/DDBJ whole genome shotgun (WGS) entry which is preliminary data.</text>
</comment>
<organism evidence="1 2">
    <name type="scientific">Phocaeicola vulgatus</name>
    <name type="common">Bacteroides vulgatus</name>
    <dbReference type="NCBI Taxonomy" id="821"/>
    <lineage>
        <taxon>Bacteria</taxon>
        <taxon>Pseudomonadati</taxon>
        <taxon>Bacteroidota</taxon>
        <taxon>Bacteroidia</taxon>
        <taxon>Bacteroidales</taxon>
        <taxon>Bacteroidaceae</taxon>
        <taxon>Phocaeicola</taxon>
    </lineage>
</organism>
<evidence type="ECO:0000313" key="2">
    <source>
        <dbReference type="Proteomes" id="UP000524321"/>
    </source>
</evidence>
<dbReference type="Gene3D" id="3.40.710.10">
    <property type="entry name" value="DD-peptidase/beta-lactamase superfamily"/>
    <property type="match status" value="1"/>
</dbReference>
<name>A0A7Y6PI85_PHOVU</name>
<keyword evidence="1" id="KW-0378">Hydrolase</keyword>
<dbReference type="GO" id="GO:0004359">
    <property type="term" value="F:glutaminase activity"/>
    <property type="evidence" value="ECO:0007669"/>
    <property type="project" value="UniProtKB-EC"/>
</dbReference>
<proteinExistence type="predicted"/>
<evidence type="ECO:0000313" key="1">
    <source>
        <dbReference type="EMBL" id="NVB76299.1"/>
    </source>
</evidence>
<dbReference type="EC" id="3.5.1.2" evidence="1"/>
<gene>
    <name evidence="1" type="ORF">HUV05_22975</name>
</gene>
<sequence>MDKKVTLAQLKEVVQEAYDQVKANTGGKNADYIPYLANV</sequence>
<dbReference type="AlphaFoldDB" id="A0A7Y6PI85"/>
<protein>
    <submittedName>
        <fullName evidence="1">Glutaminase</fullName>
        <ecNumber evidence="1">3.5.1.2</ecNumber>
    </submittedName>
</protein>
<reference evidence="1 2" key="2">
    <citation type="submission" date="2020-07" db="EMBL/GenBank/DDBJ databases">
        <title>Bacterial metabolism rescues the inhibition of intestinal drug absorption by food and drug additives.</title>
        <authorList>
            <person name="Zou L."/>
            <person name="Spanogiannopoulos P."/>
            <person name="Chien H.-C."/>
            <person name="Pieper L.M."/>
            <person name="Cai W."/>
            <person name="Khuri N."/>
            <person name="Pottel J."/>
            <person name="Vora B."/>
            <person name="Ni Z."/>
            <person name="Tsakalozou E."/>
            <person name="Zhang W."/>
            <person name="Shoichet B.K."/>
            <person name="Giacomini K.M."/>
            <person name="Turnbaugh P.J."/>
        </authorList>
    </citation>
    <scope>NUCLEOTIDE SEQUENCE [LARGE SCALE GENOMIC DNA]</scope>
    <source>
        <strain evidence="1 2">B33</strain>
    </source>
</reference>
<feature type="non-terminal residue" evidence="1">
    <location>
        <position position="39"/>
    </location>
</feature>
<dbReference type="Proteomes" id="UP000524321">
    <property type="component" value="Unassembled WGS sequence"/>
</dbReference>
<dbReference type="InterPro" id="IPR012338">
    <property type="entry name" value="Beta-lactam/transpept-like"/>
</dbReference>
<accession>A0A7Y6PI85</accession>